<dbReference type="InterPro" id="IPR001406">
    <property type="entry name" value="PsdUridine_synth_TruA"/>
</dbReference>
<feature type="region of interest" description="Disordered" evidence="5">
    <location>
        <begin position="1"/>
        <end position="24"/>
    </location>
</feature>
<keyword evidence="3 4" id="KW-0413">Isomerase</keyword>
<keyword evidence="9" id="KW-1185">Reference proteome</keyword>
<organism evidence="7">
    <name type="scientific">Hexamita inflata</name>
    <dbReference type="NCBI Taxonomy" id="28002"/>
    <lineage>
        <taxon>Eukaryota</taxon>
        <taxon>Metamonada</taxon>
        <taxon>Diplomonadida</taxon>
        <taxon>Hexamitidae</taxon>
        <taxon>Hexamitinae</taxon>
        <taxon>Hexamita</taxon>
    </lineage>
</organism>
<dbReference type="EC" id="5.4.99.12" evidence="4"/>
<dbReference type="EMBL" id="CAXDID020000370">
    <property type="protein sequence ID" value="CAL6083219.1"/>
    <property type="molecule type" value="Genomic_DNA"/>
</dbReference>
<evidence type="ECO:0000256" key="5">
    <source>
        <dbReference type="SAM" id="MobiDB-lite"/>
    </source>
</evidence>
<reference evidence="7" key="1">
    <citation type="submission" date="2023-06" db="EMBL/GenBank/DDBJ databases">
        <authorList>
            <person name="Kurt Z."/>
        </authorList>
    </citation>
    <scope>NUCLEOTIDE SEQUENCE</scope>
</reference>
<evidence type="ECO:0000256" key="2">
    <source>
        <dbReference type="ARBA" id="ARBA00022694"/>
    </source>
</evidence>
<comment type="caution">
    <text evidence="7">The sequence shown here is derived from an EMBL/GenBank/DDBJ whole genome shotgun (WGS) entry which is preliminary data.</text>
</comment>
<dbReference type="InterPro" id="IPR020094">
    <property type="entry name" value="TruA/RsuA/RluB/E/F_N"/>
</dbReference>
<evidence type="ECO:0000259" key="6">
    <source>
        <dbReference type="Pfam" id="PF01416"/>
    </source>
</evidence>
<evidence type="ECO:0000256" key="1">
    <source>
        <dbReference type="ARBA" id="ARBA00009375"/>
    </source>
</evidence>
<dbReference type="EMBL" id="CATOUU010001088">
    <property type="protein sequence ID" value="CAI9971069.1"/>
    <property type="molecule type" value="Genomic_DNA"/>
</dbReference>
<feature type="domain" description="Pseudouridine synthase I TruA alpha/beta" evidence="6">
    <location>
        <begin position="234"/>
        <end position="334"/>
    </location>
</feature>
<evidence type="ECO:0000313" key="7">
    <source>
        <dbReference type="EMBL" id="CAI9971069.1"/>
    </source>
</evidence>
<evidence type="ECO:0000256" key="3">
    <source>
        <dbReference type="ARBA" id="ARBA00023235"/>
    </source>
</evidence>
<comment type="similarity">
    <text evidence="1 4">Belongs to the tRNA pseudouridine synthase TruA family.</text>
</comment>
<evidence type="ECO:0000256" key="4">
    <source>
        <dbReference type="RuleBase" id="RU003792"/>
    </source>
</evidence>
<dbReference type="Proteomes" id="UP001642409">
    <property type="component" value="Unassembled WGS sequence"/>
</dbReference>
<dbReference type="SUPFAM" id="SSF55120">
    <property type="entry name" value="Pseudouridine synthase"/>
    <property type="match status" value="1"/>
</dbReference>
<dbReference type="GO" id="GO:0031119">
    <property type="term" value="P:tRNA pseudouridine synthesis"/>
    <property type="evidence" value="ECO:0007669"/>
    <property type="project" value="UniProtKB-ARBA"/>
</dbReference>
<accession>A0AA86R3J1</accession>
<gene>
    <name evidence="7" type="ORF">HINF_LOCUS58714</name>
    <name evidence="8" type="ORF">HINF_LOCUS61619</name>
</gene>
<keyword evidence="2 4" id="KW-0819">tRNA processing</keyword>
<dbReference type="GO" id="GO:0005634">
    <property type="term" value="C:nucleus"/>
    <property type="evidence" value="ECO:0007669"/>
    <property type="project" value="TreeGrafter"/>
</dbReference>
<comment type="catalytic activity">
    <reaction evidence="4">
        <text>uridine(38/39/40) in tRNA = pseudouridine(38/39/40) in tRNA</text>
        <dbReference type="Rhea" id="RHEA:22376"/>
        <dbReference type="Rhea" id="RHEA-COMP:10085"/>
        <dbReference type="Rhea" id="RHEA-COMP:10087"/>
        <dbReference type="ChEBI" id="CHEBI:65314"/>
        <dbReference type="ChEBI" id="CHEBI:65315"/>
        <dbReference type="EC" id="5.4.99.12"/>
    </reaction>
</comment>
<dbReference type="PANTHER" id="PTHR11142:SF4">
    <property type="entry name" value="PSEUDOURIDYLATE SYNTHASE 1 HOMOLOG"/>
    <property type="match status" value="1"/>
</dbReference>
<dbReference type="GO" id="GO:0003723">
    <property type="term" value="F:RNA binding"/>
    <property type="evidence" value="ECO:0007669"/>
    <property type="project" value="InterPro"/>
</dbReference>
<feature type="compositionally biased region" description="Low complexity" evidence="5">
    <location>
        <begin position="1"/>
        <end position="22"/>
    </location>
</feature>
<dbReference type="InterPro" id="IPR020103">
    <property type="entry name" value="PsdUridine_synth_cat_dom_sf"/>
</dbReference>
<sequence>MTEQQPIQPEAQQEPVVQQEAAPIREKKPKKLHVVIACGYVGTNYNGSQMQNGKNALVATTIEGEIAKVLIKLGYCPEDDLRQIDMERTSRTDSKVSAAMAIFTLWCTNTTTLHEELNEHLPADIRVYGVMRTTPRFDCRAMCTSRRYEYLAPVQMFYSTIYEEKKVQYKAFLAEQQANLQLIARPESFVMQQVEFVQPEAGLTNEQLVKFFNENTREKLNQFTKMCYSDYNAYYYNFTSENKISTISSTVRKYDQFEFNEAFLINGKAFTKISIHGIAFLYNQIRKMVTAVSLVARNQCPPSWMSRALTGRVEFKTEIPTAPGEYLMLLRQEFKGYEKSEEMKIYGDMLSNREEIKQKAEQFKQIIHEQILAVSDEIWQGYLAQMDEFATHVDGYELGKEAVLREIKIAEILRENKVQMQVQME</sequence>
<dbReference type="InterPro" id="IPR020097">
    <property type="entry name" value="PsdUridine_synth_TruA_a/b_dom"/>
</dbReference>
<reference evidence="8 9" key="2">
    <citation type="submission" date="2024-07" db="EMBL/GenBank/DDBJ databases">
        <authorList>
            <person name="Akdeniz Z."/>
        </authorList>
    </citation>
    <scope>NUCLEOTIDE SEQUENCE [LARGE SCALE GENOMIC DNA]</scope>
</reference>
<proteinExistence type="inferred from homology"/>
<dbReference type="Gene3D" id="3.30.70.660">
    <property type="entry name" value="Pseudouridine synthase I, catalytic domain, C-terminal subdomain"/>
    <property type="match status" value="1"/>
</dbReference>
<dbReference type="Gene3D" id="3.30.70.580">
    <property type="entry name" value="Pseudouridine synthase I, catalytic domain, N-terminal subdomain"/>
    <property type="match status" value="1"/>
</dbReference>
<protein>
    <recommendedName>
        <fullName evidence="4">tRNA pseudouridine synthase</fullName>
        <ecNumber evidence="4">5.4.99.12</ecNumber>
    </recommendedName>
</protein>
<dbReference type="Pfam" id="PF01416">
    <property type="entry name" value="PseudoU_synth_1"/>
    <property type="match status" value="1"/>
</dbReference>
<dbReference type="GO" id="GO:0160147">
    <property type="term" value="F:tRNA pseudouridine(38-40) synthase activity"/>
    <property type="evidence" value="ECO:0007669"/>
    <property type="project" value="UniProtKB-EC"/>
</dbReference>
<dbReference type="PANTHER" id="PTHR11142">
    <property type="entry name" value="PSEUDOURIDYLATE SYNTHASE"/>
    <property type="match status" value="1"/>
</dbReference>
<dbReference type="AlphaFoldDB" id="A0AA86R3J1"/>
<dbReference type="InterPro" id="IPR020095">
    <property type="entry name" value="PsdUridine_synth_TruA_C"/>
</dbReference>
<evidence type="ECO:0000313" key="8">
    <source>
        <dbReference type="EMBL" id="CAL6083219.1"/>
    </source>
</evidence>
<dbReference type="GO" id="GO:1990481">
    <property type="term" value="P:mRNA pseudouridine synthesis"/>
    <property type="evidence" value="ECO:0007669"/>
    <property type="project" value="TreeGrafter"/>
</dbReference>
<evidence type="ECO:0000313" key="9">
    <source>
        <dbReference type="Proteomes" id="UP001642409"/>
    </source>
</evidence>
<name>A0AA86R3J1_9EUKA</name>